<evidence type="ECO:0000256" key="5">
    <source>
        <dbReference type="ARBA" id="ARBA00023163"/>
    </source>
</evidence>
<name>A0A8J5F7E0_ZINOF</name>
<comment type="caution">
    <text evidence="9">The sequence shown here is derived from an EMBL/GenBank/DDBJ whole genome shotgun (WGS) entry which is preliminary data.</text>
</comment>
<evidence type="ECO:0000313" key="9">
    <source>
        <dbReference type="EMBL" id="KAG6482756.1"/>
    </source>
</evidence>
<keyword evidence="4" id="KW-0805">Transcription regulation</keyword>
<dbReference type="Proteomes" id="UP000734854">
    <property type="component" value="Unassembled WGS sequence"/>
</dbReference>
<evidence type="ECO:0000256" key="2">
    <source>
        <dbReference type="ARBA" id="ARBA00022473"/>
    </source>
</evidence>
<dbReference type="GO" id="GO:0005634">
    <property type="term" value="C:nucleus"/>
    <property type="evidence" value="ECO:0007669"/>
    <property type="project" value="UniProtKB-SubCell"/>
</dbReference>
<organism evidence="9 10">
    <name type="scientific">Zingiber officinale</name>
    <name type="common">Ginger</name>
    <name type="synonym">Amomum zingiber</name>
    <dbReference type="NCBI Taxonomy" id="94328"/>
    <lineage>
        <taxon>Eukaryota</taxon>
        <taxon>Viridiplantae</taxon>
        <taxon>Streptophyta</taxon>
        <taxon>Embryophyta</taxon>
        <taxon>Tracheophyta</taxon>
        <taxon>Spermatophyta</taxon>
        <taxon>Magnoliopsida</taxon>
        <taxon>Liliopsida</taxon>
        <taxon>Zingiberales</taxon>
        <taxon>Zingiberaceae</taxon>
        <taxon>Zingiber</taxon>
    </lineage>
</organism>
<dbReference type="AlphaFoldDB" id="A0A8J5F7E0"/>
<keyword evidence="3" id="KW-0221">Differentiation</keyword>
<evidence type="ECO:0000256" key="6">
    <source>
        <dbReference type="ARBA" id="ARBA00023242"/>
    </source>
</evidence>
<dbReference type="InterPro" id="IPR001005">
    <property type="entry name" value="SANT/Myb"/>
</dbReference>
<dbReference type="NCBIfam" id="TIGR01557">
    <property type="entry name" value="myb_SHAQKYF"/>
    <property type="match status" value="1"/>
</dbReference>
<dbReference type="FunFam" id="1.10.10.60:FF:000002">
    <property type="entry name" value="Myb family transcription factor"/>
    <property type="match status" value="1"/>
</dbReference>
<feature type="domain" description="Myb-like" evidence="8">
    <location>
        <begin position="155"/>
        <end position="206"/>
    </location>
</feature>
<keyword evidence="2" id="KW-0217">Developmental protein</keyword>
<evidence type="ECO:0000256" key="4">
    <source>
        <dbReference type="ARBA" id="ARBA00023015"/>
    </source>
</evidence>
<keyword evidence="5" id="KW-0804">Transcription</keyword>
<dbReference type="InterPro" id="IPR044847">
    <property type="entry name" value="KAN_fam"/>
</dbReference>
<feature type="compositionally biased region" description="Polar residues" evidence="7">
    <location>
        <begin position="8"/>
        <end position="24"/>
    </location>
</feature>
<accession>A0A8J5F7E0</accession>
<evidence type="ECO:0000256" key="7">
    <source>
        <dbReference type="SAM" id="MobiDB-lite"/>
    </source>
</evidence>
<evidence type="ECO:0000256" key="1">
    <source>
        <dbReference type="ARBA" id="ARBA00004123"/>
    </source>
</evidence>
<gene>
    <name evidence="9" type="ORF">ZIOFF_059394</name>
</gene>
<evidence type="ECO:0000256" key="3">
    <source>
        <dbReference type="ARBA" id="ARBA00022782"/>
    </source>
</evidence>
<comment type="subcellular location">
    <subcellularLocation>
        <location evidence="1">Nucleus</location>
    </subcellularLocation>
</comment>
<dbReference type="GO" id="GO:0010158">
    <property type="term" value="P:abaxial cell fate specification"/>
    <property type="evidence" value="ECO:0007669"/>
    <property type="project" value="InterPro"/>
</dbReference>
<evidence type="ECO:0000259" key="8">
    <source>
        <dbReference type="Pfam" id="PF00249"/>
    </source>
</evidence>
<keyword evidence="6" id="KW-0539">Nucleus</keyword>
<dbReference type="EMBL" id="JACMSC010000016">
    <property type="protein sequence ID" value="KAG6482756.1"/>
    <property type="molecule type" value="Genomic_DNA"/>
</dbReference>
<dbReference type="PANTHER" id="PTHR31496:SF3">
    <property type="entry name" value="TRANSCRIPTION REPRESSOR KAN1"/>
    <property type="match status" value="1"/>
</dbReference>
<proteinExistence type="predicted"/>
<dbReference type="SUPFAM" id="SSF46689">
    <property type="entry name" value="Homeodomain-like"/>
    <property type="match status" value="1"/>
</dbReference>
<dbReference type="Gene3D" id="1.10.10.60">
    <property type="entry name" value="Homeodomain-like"/>
    <property type="match status" value="1"/>
</dbReference>
<dbReference type="InterPro" id="IPR009057">
    <property type="entry name" value="Homeodomain-like_sf"/>
</dbReference>
<dbReference type="GO" id="GO:0000976">
    <property type="term" value="F:transcription cis-regulatory region binding"/>
    <property type="evidence" value="ECO:0007669"/>
    <property type="project" value="InterPro"/>
</dbReference>
<reference evidence="9 10" key="1">
    <citation type="submission" date="2020-08" db="EMBL/GenBank/DDBJ databases">
        <title>Plant Genome Project.</title>
        <authorList>
            <person name="Zhang R.-G."/>
        </authorList>
    </citation>
    <scope>NUCLEOTIDE SEQUENCE [LARGE SCALE GENOMIC DNA]</scope>
    <source>
        <tissue evidence="9">Rhizome</tissue>
    </source>
</reference>
<dbReference type="PANTHER" id="PTHR31496">
    <property type="entry name" value="TRANSCRIPTION FACTOR KAN2-RELATED"/>
    <property type="match status" value="1"/>
</dbReference>
<dbReference type="GO" id="GO:0006355">
    <property type="term" value="P:regulation of DNA-templated transcription"/>
    <property type="evidence" value="ECO:0007669"/>
    <property type="project" value="InterPro"/>
</dbReference>
<keyword evidence="10" id="KW-1185">Reference proteome</keyword>
<dbReference type="Pfam" id="PF00249">
    <property type="entry name" value="Myb_DNA-binding"/>
    <property type="match status" value="1"/>
</dbReference>
<sequence>MELFSAQPELSLQISPPSGSTPSTWRPKPGPGEESIEIGFWRNPAVDRNIKSSYSSEPAAFDLSLAGPQQHHRRQCHHQVPSEPGLHGISLLKPIKGIPVYNRSLHDLCDSSSTSNASSLFAPTHLGLLPRSSPSSRCYLPSRFFLGKRGMRAPRMRWTATLHTRFVHAVELLGGHERATPKSVLELMDVKDLTLSHVKSHLQMYRTVKNTDHRAALSSGNSFILNGLAREVSDDNSPESPNLRTLGSYHRREVCFTGELATRNAAESVEEDMQANMFSELSPSKLNLEFTLGRPQ</sequence>
<dbReference type="InterPro" id="IPR006447">
    <property type="entry name" value="Myb_dom_plants"/>
</dbReference>
<feature type="region of interest" description="Disordered" evidence="7">
    <location>
        <begin position="1"/>
        <end position="34"/>
    </location>
</feature>
<evidence type="ECO:0000313" key="10">
    <source>
        <dbReference type="Proteomes" id="UP000734854"/>
    </source>
</evidence>
<protein>
    <recommendedName>
        <fullName evidence="8">Myb-like domain-containing protein</fullName>
    </recommendedName>
</protein>